<dbReference type="PANTHER" id="PTHR11002">
    <property type="entry name" value="CARBONIC ANHYDRASE"/>
    <property type="match status" value="1"/>
</dbReference>
<dbReference type="SUPFAM" id="SSF53056">
    <property type="entry name" value="beta-carbonic anhydrase, cab"/>
    <property type="match status" value="1"/>
</dbReference>
<dbReference type="InterPro" id="IPR015892">
    <property type="entry name" value="Carbonic_anhydrase_CS"/>
</dbReference>
<evidence type="ECO:0000256" key="2">
    <source>
        <dbReference type="ARBA" id="ARBA00012925"/>
    </source>
</evidence>
<dbReference type="GO" id="GO:0008270">
    <property type="term" value="F:zinc ion binding"/>
    <property type="evidence" value="ECO:0007669"/>
    <property type="project" value="UniProtKB-UniRule"/>
</dbReference>
<dbReference type="OMA" id="AMENIDH"/>
<keyword evidence="13" id="KW-1185">Reference proteome</keyword>
<protein>
    <recommendedName>
        <fullName evidence="3 10">Carbonic anhydrase</fullName>
        <ecNumber evidence="2 10">4.2.1.1</ecNumber>
    </recommendedName>
    <alternativeName>
        <fullName evidence="7 10">Carbonate dehydratase</fullName>
    </alternativeName>
</protein>
<dbReference type="SMART" id="SM00947">
    <property type="entry name" value="Pro_CA"/>
    <property type="match status" value="1"/>
</dbReference>
<dbReference type="InParanoid" id="D8LR72"/>
<comment type="similarity">
    <text evidence="1 10">Belongs to the beta-class carbonic anhydrase family.</text>
</comment>
<dbReference type="CDD" id="cd00883">
    <property type="entry name" value="beta_CA_cladeA"/>
    <property type="match status" value="1"/>
</dbReference>
<dbReference type="FunFam" id="3.40.1050.10:FF:000001">
    <property type="entry name" value="Carbonic anhydrase"/>
    <property type="match status" value="1"/>
</dbReference>
<dbReference type="InterPro" id="IPR036874">
    <property type="entry name" value="Carbonic_anhydrase_sf"/>
</dbReference>
<dbReference type="OrthoDB" id="10248475at2759"/>
<comment type="catalytic activity">
    <reaction evidence="8 10">
        <text>hydrogencarbonate + H(+) = CO2 + H2O</text>
        <dbReference type="Rhea" id="RHEA:10748"/>
        <dbReference type="ChEBI" id="CHEBI:15377"/>
        <dbReference type="ChEBI" id="CHEBI:15378"/>
        <dbReference type="ChEBI" id="CHEBI:16526"/>
        <dbReference type="ChEBI" id="CHEBI:17544"/>
        <dbReference type="EC" id="4.2.1.1"/>
    </reaction>
</comment>
<dbReference type="Pfam" id="PF00484">
    <property type="entry name" value="Pro_CA"/>
    <property type="match status" value="1"/>
</dbReference>
<feature type="binding site" evidence="9">
    <location>
        <position position="126"/>
    </location>
    <ligand>
        <name>Zn(2+)</name>
        <dbReference type="ChEBI" id="CHEBI:29105"/>
    </ligand>
</feature>
<feature type="chain" id="PRO_5003117435" description="Carbonic anhydrase" evidence="11">
    <location>
        <begin position="30"/>
        <end position="343"/>
    </location>
</feature>
<feature type="binding site" evidence="9">
    <location>
        <position position="128"/>
    </location>
    <ligand>
        <name>Zn(2+)</name>
        <dbReference type="ChEBI" id="CHEBI:29105"/>
    </ligand>
</feature>
<dbReference type="EMBL" id="FN648841">
    <property type="protein sequence ID" value="CBN77745.1"/>
    <property type="molecule type" value="Genomic_DNA"/>
</dbReference>
<keyword evidence="5 9" id="KW-0862">Zinc</keyword>
<keyword evidence="11" id="KW-0732">Signal</keyword>
<evidence type="ECO:0000256" key="3">
    <source>
        <dbReference type="ARBA" id="ARBA00014628"/>
    </source>
</evidence>
<gene>
    <name evidence="12" type="ORF">Esi_0062_0116</name>
</gene>
<organism evidence="12 13">
    <name type="scientific">Ectocarpus siliculosus</name>
    <name type="common">Brown alga</name>
    <name type="synonym">Conferva siliculosa</name>
    <dbReference type="NCBI Taxonomy" id="2880"/>
    <lineage>
        <taxon>Eukaryota</taxon>
        <taxon>Sar</taxon>
        <taxon>Stramenopiles</taxon>
        <taxon>Ochrophyta</taxon>
        <taxon>PX clade</taxon>
        <taxon>Phaeophyceae</taxon>
        <taxon>Ectocarpales</taxon>
        <taxon>Ectocarpaceae</taxon>
        <taxon>Ectocarpus</taxon>
    </lineage>
</organism>
<dbReference type="PROSITE" id="PS00704">
    <property type="entry name" value="PROK_CO2_ANHYDRASE_1"/>
    <property type="match status" value="1"/>
</dbReference>
<keyword evidence="6 10" id="KW-0456">Lyase</keyword>
<comment type="cofactor">
    <cofactor evidence="9">
        <name>Zn(2+)</name>
        <dbReference type="ChEBI" id="CHEBI:29105"/>
    </cofactor>
    <text evidence="9">Binds 1 zinc ion per subunit.</text>
</comment>
<evidence type="ECO:0000256" key="8">
    <source>
        <dbReference type="ARBA" id="ARBA00048348"/>
    </source>
</evidence>
<dbReference type="PANTHER" id="PTHR11002:SF76">
    <property type="entry name" value="CARBONIC ANHYDRASE"/>
    <property type="match status" value="1"/>
</dbReference>
<reference evidence="12 13" key="1">
    <citation type="journal article" date="2010" name="Nature">
        <title>The Ectocarpus genome and the independent evolution of multicellularity in brown algae.</title>
        <authorList>
            <person name="Cock J.M."/>
            <person name="Sterck L."/>
            <person name="Rouze P."/>
            <person name="Scornet D."/>
            <person name="Allen A.E."/>
            <person name="Amoutzias G."/>
            <person name="Anthouard V."/>
            <person name="Artiguenave F."/>
            <person name="Aury J.M."/>
            <person name="Badger J.H."/>
            <person name="Beszteri B."/>
            <person name="Billiau K."/>
            <person name="Bonnet E."/>
            <person name="Bothwell J.H."/>
            <person name="Bowler C."/>
            <person name="Boyen C."/>
            <person name="Brownlee C."/>
            <person name="Carrano C.J."/>
            <person name="Charrier B."/>
            <person name="Cho G.Y."/>
            <person name="Coelho S.M."/>
            <person name="Collen J."/>
            <person name="Corre E."/>
            <person name="Da Silva C."/>
            <person name="Delage L."/>
            <person name="Delaroque N."/>
            <person name="Dittami S.M."/>
            <person name="Doulbeau S."/>
            <person name="Elias M."/>
            <person name="Farnham G."/>
            <person name="Gachon C.M."/>
            <person name="Gschloessl B."/>
            <person name="Heesch S."/>
            <person name="Jabbari K."/>
            <person name="Jubin C."/>
            <person name="Kawai H."/>
            <person name="Kimura K."/>
            <person name="Kloareg B."/>
            <person name="Kupper F.C."/>
            <person name="Lang D."/>
            <person name="Le Bail A."/>
            <person name="Leblanc C."/>
            <person name="Lerouge P."/>
            <person name="Lohr M."/>
            <person name="Lopez P.J."/>
            <person name="Martens C."/>
            <person name="Maumus F."/>
            <person name="Michel G."/>
            <person name="Miranda-Saavedra D."/>
            <person name="Morales J."/>
            <person name="Moreau H."/>
            <person name="Motomura T."/>
            <person name="Nagasato C."/>
            <person name="Napoli C.A."/>
            <person name="Nelson D.R."/>
            <person name="Nyvall-Collen P."/>
            <person name="Peters A.F."/>
            <person name="Pommier C."/>
            <person name="Potin P."/>
            <person name="Poulain J."/>
            <person name="Quesneville H."/>
            <person name="Read B."/>
            <person name="Rensing S.A."/>
            <person name="Ritter A."/>
            <person name="Rousvoal S."/>
            <person name="Samanta M."/>
            <person name="Samson G."/>
            <person name="Schroeder D.C."/>
            <person name="Segurens B."/>
            <person name="Strittmatter M."/>
            <person name="Tonon T."/>
            <person name="Tregear J.W."/>
            <person name="Valentin K."/>
            <person name="von Dassow P."/>
            <person name="Yamagishi T."/>
            <person name="Van de Peer Y."/>
            <person name="Wincker P."/>
        </authorList>
    </citation>
    <scope>NUCLEOTIDE SEQUENCE [LARGE SCALE GENOMIC DNA]</scope>
    <source>
        <strain evidence="13">Ec32 / CCAP1310/4</strain>
    </source>
</reference>
<evidence type="ECO:0000313" key="12">
    <source>
        <dbReference type="EMBL" id="CBN77745.1"/>
    </source>
</evidence>
<evidence type="ECO:0000256" key="10">
    <source>
        <dbReference type="RuleBase" id="RU003956"/>
    </source>
</evidence>
<dbReference type="Gene3D" id="3.40.1050.10">
    <property type="entry name" value="Carbonic anhydrase"/>
    <property type="match status" value="1"/>
</dbReference>
<evidence type="ECO:0000256" key="5">
    <source>
        <dbReference type="ARBA" id="ARBA00022833"/>
    </source>
</evidence>
<dbReference type="AlphaFoldDB" id="D8LR72"/>
<evidence type="ECO:0000256" key="4">
    <source>
        <dbReference type="ARBA" id="ARBA00022723"/>
    </source>
</evidence>
<dbReference type="EMBL" id="FN649741">
    <property type="protein sequence ID" value="CBN77745.1"/>
    <property type="molecule type" value="Genomic_DNA"/>
</dbReference>
<evidence type="ECO:0000256" key="9">
    <source>
        <dbReference type="PIRSR" id="PIRSR601765-1"/>
    </source>
</evidence>
<dbReference type="EC" id="4.2.1.1" evidence="2 10"/>
<evidence type="ECO:0000256" key="1">
    <source>
        <dbReference type="ARBA" id="ARBA00006217"/>
    </source>
</evidence>
<evidence type="ECO:0000256" key="7">
    <source>
        <dbReference type="ARBA" id="ARBA00031969"/>
    </source>
</evidence>
<dbReference type="GO" id="GO:0004089">
    <property type="term" value="F:carbonate dehydratase activity"/>
    <property type="evidence" value="ECO:0007669"/>
    <property type="project" value="UniProtKB-UniRule"/>
</dbReference>
<name>D8LR72_ECTSI</name>
<keyword evidence="4 9" id="KW-0479">Metal-binding</keyword>
<dbReference type="GO" id="GO:0015976">
    <property type="term" value="P:carbon utilization"/>
    <property type="evidence" value="ECO:0007669"/>
    <property type="project" value="InterPro"/>
</dbReference>
<feature type="binding site" evidence="9">
    <location>
        <position position="182"/>
    </location>
    <ligand>
        <name>Zn(2+)</name>
        <dbReference type="ChEBI" id="CHEBI:29105"/>
    </ligand>
</feature>
<evidence type="ECO:0000256" key="6">
    <source>
        <dbReference type="ARBA" id="ARBA00023239"/>
    </source>
</evidence>
<comment type="function">
    <text evidence="10">Reversible hydration of carbon dioxide.</text>
</comment>
<dbReference type="STRING" id="2880.D8LR72"/>
<evidence type="ECO:0000313" key="13">
    <source>
        <dbReference type="Proteomes" id="UP000002630"/>
    </source>
</evidence>
<proteinExistence type="inferred from homology"/>
<dbReference type="Proteomes" id="UP000002630">
    <property type="component" value="Linkage Group LG16"/>
</dbReference>
<dbReference type="InterPro" id="IPR001765">
    <property type="entry name" value="Carbonic_anhydrase"/>
</dbReference>
<sequence length="343" mass="38490">MSLGTSRTSRSATCFALGLLFGLLVPVPAFVPPSGAGRLASAHGHRGHAGTRADTRVFLLRPRPEGETDAETGAYERLQQMYENDGSTDYIFANNRAWVEERLAQDPDTFKRLANSQKPRYMYIGCSDSRVPAQNMMGLNTGELFVVRNVANLCVNTDHSLLAALAYAVNVLEVTDIIVCGHYGCGGVRAAMENIDHGLLEHWLLNIRNVVRLHNEELQGISDMDEKSRRLVELNVQESCINLFANPIVQKKQATHSMPKIHGWAYDVGNGLLKELDIDFKAEIRKYRDVYRLYEFPRRPPSHNGANGSMVPRRRDRHRVVDPKVAQGWAKNTLRDTNNVPQQ</sequence>
<dbReference type="eggNOG" id="KOG1578">
    <property type="taxonomic scope" value="Eukaryota"/>
</dbReference>
<evidence type="ECO:0000256" key="11">
    <source>
        <dbReference type="SAM" id="SignalP"/>
    </source>
</evidence>
<accession>D8LR72</accession>
<feature type="binding site" evidence="9">
    <location>
        <position position="185"/>
    </location>
    <ligand>
        <name>Zn(2+)</name>
        <dbReference type="ChEBI" id="CHEBI:29105"/>
    </ligand>
</feature>
<feature type="signal peptide" evidence="11">
    <location>
        <begin position="1"/>
        <end position="29"/>
    </location>
</feature>